<dbReference type="GO" id="GO:0003677">
    <property type="term" value="F:DNA binding"/>
    <property type="evidence" value="ECO:0007669"/>
    <property type="project" value="InterPro"/>
</dbReference>
<dbReference type="InterPro" id="IPR013762">
    <property type="entry name" value="Integrase-like_cat_sf"/>
</dbReference>
<dbReference type="RefSeq" id="XP_005847009.1">
    <property type="nucleotide sequence ID" value="XM_005846947.1"/>
</dbReference>
<name>E1ZHF2_CHLVA</name>
<evidence type="ECO:0000313" key="3">
    <source>
        <dbReference type="Proteomes" id="UP000008141"/>
    </source>
</evidence>
<sequence length="561" mass="61995">MRHTRHLWTRPGVLLASGSTSPSAAAVTPDTKVAAAISAACEQLGKPFPAAAVQALESNWYSTAAELAALPEETARSLGVPLRLKTAVADMLSSRSAPPTAAPAAARGAAAAVSGQQQAAQPPGSAKGFLSSAMQYFGSLMQPDGEVSWAALPIEERRSQKMARFNNPFSSAEKVSKRTKPERYAISLAEMSPALQAEFAAFHRFCTVRFFGAQSEPIAEVTAAKYADHLRGMLGYVHRERGVPLDALSFSQLLPSSEREGVSVVFDYILWLHAARNISVNTEGLVVRSAAAAAKFVYHSKSTVNPGRGETAYSDLGVVKELRAMSNAAKRQAKVAPRVSDEEKKWLDWPEYLQVCAELRLECAARDPNGRHRKPSAVAWSLQRYLRTLRELEVGRTLVRDREGRWVIRHGPQDYKTGRAYGERPPLAIAPHIYPELEAYMDKWRACLEPRHNFLFTQRNGEPLNEKSLYKLFWTTAYRLTGKRTNPHLVRDSIVTYLRGGDATERELEALALYMGHSVEMQRGVYDRRTKEQKVEPAVELLAELNRRAMSSASSGSDSEQ</sequence>
<keyword evidence="3" id="KW-1185">Reference proteome</keyword>
<organism evidence="3">
    <name type="scientific">Chlorella variabilis</name>
    <name type="common">Green alga</name>
    <dbReference type="NCBI Taxonomy" id="554065"/>
    <lineage>
        <taxon>Eukaryota</taxon>
        <taxon>Viridiplantae</taxon>
        <taxon>Chlorophyta</taxon>
        <taxon>core chlorophytes</taxon>
        <taxon>Trebouxiophyceae</taxon>
        <taxon>Chlorellales</taxon>
        <taxon>Chlorellaceae</taxon>
        <taxon>Chlorella clade</taxon>
        <taxon>Chlorella</taxon>
    </lineage>
</organism>
<dbReference type="EMBL" id="GL433846">
    <property type="protein sequence ID" value="EFN54907.1"/>
    <property type="molecule type" value="Genomic_DNA"/>
</dbReference>
<protein>
    <recommendedName>
        <fullName evidence="4">Tyr recombinase domain-containing protein</fullName>
    </recommendedName>
</protein>
<dbReference type="InParanoid" id="E1ZHF2"/>
<dbReference type="GO" id="GO:0006310">
    <property type="term" value="P:DNA recombination"/>
    <property type="evidence" value="ECO:0007669"/>
    <property type="project" value="UniProtKB-KW"/>
</dbReference>
<dbReference type="InterPro" id="IPR011010">
    <property type="entry name" value="DNA_brk_join_enz"/>
</dbReference>
<dbReference type="Gene3D" id="1.10.443.10">
    <property type="entry name" value="Intergrase catalytic core"/>
    <property type="match status" value="1"/>
</dbReference>
<dbReference type="GO" id="GO:0015074">
    <property type="term" value="P:DNA integration"/>
    <property type="evidence" value="ECO:0007669"/>
    <property type="project" value="InterPro"/>
</dbReference>
<dbReference type="OrthoDB" id="71417at2759"/>
<dbReference type="KEGG" id="cvr:CHLNCDRAFT_135039"/>
<dbReference type="STRING" id="554065.E1ZHF2"/>
<evidence type="ECO:0000256" key="1">
    <source>
        <dbReference type="ARBA" id="ARBA00023172"/>
    </source>
</evidence>
<proteinExistence type="predicted"/>
<dbReference type="GeneID" id="17354364"/>
<dbReference type="SUPFAM" id="SSF56349">
    <property type="entry name" value="DNA breaking-rejoining enzymes"/>
    <property type="match status" value="1"/>
</dbReference>
<reference evidence="2 3" key="1">
    <citation type="journal article" date="2010" name="Plant Cell">
        <title>The Chlorella variabilis NC64A genome reveals adaptation to photosymbiosis, coevolution with viruses, and cryptic sex.</title>
        <authorList>
            <person name="Blanc G."/>
            <person name="Duncan G."/>
            <person name="Agarkova I."/>
            <person name="Borodovsky M."/>
            <person name="Gurnon J."/>
            <person name="Kuo A."/>
            <person name="Lindquist E."/>
            <person name="Lucas S."/>
            <person name="Pangilinan J."/>
            <person name="Polle J."/>
            <person name="Salamov A."/>
            <person name="Terry A."/>
            <person name="Yamada T."/>
            <person name="Dunigan D.D."/>
            <person name="Grigoriev I.V."/>
            <person name="Claverie J.M."/>
            <person name="Van Etten J.L."/>
        </authorList>
    </citation>
    <scope>NUCLEOTIDE SEQUENCE [LARGE SCALE GENOMIC DNA]</scope>
    <source>
        <strain evidence="2 3">NC64A</strain>
    </source>
</reference>
<evidence type="ECO:0008006" key="4">
    <source>
        <dbReference type="Google" id="ProtNLM"/>
    </source>
</evidence>
<evidence type="ECO:0000313" key="2">
    <source>
        <dbReference type="EMBL" id="EFN54907.1"/>
    </source>
</evidence>
<accession>E1ZHF2</accession>
<keyword evidence="1" id="KW-0233">DNA recombination</keyword>
<gene>
    <name evidence="2" type="ORF">CHLNCDRAFT_135039</name>
</gene>
<dbReference type="Proteomes" id="UP000008141">
    <property type="component" value="Unassembled WGS sequence"/>
</dbReference>
<dbReference type="AlphaFoldDB" id="E1ZHF2"/>
<dbReference type="eggNOG" id="ENOG502RYDE">
    <property type="taxonomic scope" value="Eukaryota"/>
</dbReference>